<feature type="domain" description="Fork-head" evidence="6">
    <location>
        <begin position="195"/>
        <end position="290"/>
    </location>
</feature>
<evidence type="ECO:0000256" key="3">
    <source>
        <dbReference type="ARBA" id="ARBA00023242"/>
    </source>
</evidence>
<evidence type="ECO:0000256" key="4">
    <source>
        <dbReference type="PROSITE-ProRule" id="PRU00089"/>
    </source>
</evidence>
<proteinExistence type="evidence at transcript level"/>
<feature type="DNA-binding region" description="Fork-head" evidence="4">
    <location>
        <begin position="195"/>
        <end position="290"/>
    </location>
</feature>
<dbReference type="SUPFAM" id="SSF46785">
    <property type="entry name" value="Winged helix' DNA-binding domain"/>
    <property type="match status" value="1"/>
</dbReference>
<dbReference type="GO" id="GO:0000978">
    <property type="term" value="F:RNA polymerase II cis-regulatory region sequence-specific DNA binding"/>
    <property type="evidence" value="ECO:0007669"/>
    <property type="project" value="TreeGrafter"/>
</dbReference>
<feature type="region of interest" description="Disordered" evidence="5">
    <location>
        <begin position="507"/>
        <end position="526"/>
    </location>
</feature>
<accession>A0A1C9J6P3</accession>
<feature type="region of interest" description="Disordered" evidence="5">
    <location>
        <begin position="1"/>
        <end position="98"/>
    </location>
</feature>
<evidence type="ECO:0000256" key="2">
    <source>
        <dbReference type="ARBA" id="ARBA00023125"/>
    </source>
</evidence>
<dbReference type="PROSITE" id="PS00658">
    <property type="entry name" value="FORK_HEAD_2"/>
    <property type="match status" value="1"/>
</dbReference>
<sequence>MGSTRPALGAHTFAPALGPSAHAAPKPEPRLQPSPLPLQPMIETPLLPSSNTHRPSPTEGLASHESASEQKLGFVPITAPNPPMFKTDSPDKKPAFPTFAHQTSMPAQSALFTTFSSVHSTDESTDNRYVDDAAHGSFADFPDPSYDAKAPMKRTLMEAAPLRERPVKRQKSDDAQLYRLPEPHQMPAIEDDGTKPPYSYATLIGMSILRAPNRRLTLAQIYKWISDTFSYYKNLDAGWQNSIRHNLSLNKAFIKQERPKDDPGKGNYWAIEPGMEGQFLKDKQVRRATMSSLPLPAAPQRELIPQPPSATTTTWVVPPPPVLRQMPPLKAPSRLEDLSSDATLPASDPALQEDTADEAPRRTGPPRPAPIRSSPLQAIRSSPPIPPPRFARAGTPPTPTHQAGPTPAQRSRKRKSISMNDSGYYSSLESSALRPNKAGHILTSDLDIEPPRIKRGRAEEEIARMRSSSQEHSPGETTARKETKPAVASSPLRDEYVSMLPPPLTPVIKFKKPAKPPPSVSPNTNLRNHRRKIQKMVNSPIKQLGIGDDELLPWSPAFTLLDEAFSLTPADHAHSTFDVFADPCGDTCMSAVALGSPEKRPHKRPRFESNTYPLTDLSNSLGGRLNVPSLTRSKSSTFPESPSRLPDGSRLAEGSQDDFFAFHLFDESNDSPNEVDGVDLLQGFQKIGGSNKDESLKHKILHARPHLNGRSHSTMF</sequence>
<keyword evidence="2 4" id="KW-0238">DNA-binding</keyword>
<reference evidence="7" key="1">
    <citation type="journal article" date="2016" name="Biotechnol. Biofuels">
        <title>Comparative genomic, transcriptomic and secretomic profiling of Penicillium oxalicum HP7-1 and its cellulase and xylanase hyper-producing mutant EU2106, and identification of two novel regulatory genes of cellulase and xylanase gene expression.</title>
        <authorList>
            <person name="Feng J."/>
            <person name="Zhao S."/>
            <person name="Yan Y."/>
            <person name="He Q."/>
            <person name="Yang L."/>
            <person name="Yin X."/>
            <person name="Li C."/>
            <person name="Mao L."/>
            <person name="Liao L."/>
            <person name="Huang J."/>
            <person name="Xie S."/>
            <person name="Nong W."/>
            <person name="Zhang Z."/>
            <person name="Jing L."/>
            <person name="Xiong Y."/>
            <person name="Duan C."/>
            <person name="Liu J."/>
        </authorList>
    </citation>
    <scope>NUCLEOTIDE SEQUENCE</scope>
    <source>
        <strain evidence="7">EU2106</strain>
    </source>
</reference>
<dbReference type="PANTHER" id="PTHR11829">
    <property type="entry name" value="FORKHEAD BOX PROTEIN"/>
    <property type="match status" value="1"/>
</dbReference>
<comment type="subcellular location">
    <subcellularLocation>
        <location evidence="1 4">Nucleus</location>
    </subcellularLocation>
</comment>
<feature type="region of interest" description="Disordered" evidence="5">
    <location>
        <begin position="461"/>
        <end position="490"/>
    </location>
</feature>
<dbReference type="PANTHER" id="PTHR11829:SF343">
    <property type="entry name" value="FORK-HEAD DOMAIN-CONTAINING PROTEIN"/>
    <property type="match status" value="1"/>
</dbReference>
<dbReference type="PROSITE" id="PS50039">
    <property type="entry name" value="FORK_HEAD_3"/>
    <property type="match status" value="1"/>
</dbReference>
<dbReference type="InterPro" id="IPR036390">
    <property type="entry name" value="WH_DNA-bd_sf"/>
</dbReference>
<dbReference type="GO" id="GO:0005634">
    <property type="term" value="C:nucleus"/>
    <property type="evidence" value="ECO:0007669"/>
    <property type="project" value="UniProtKB-SubCell"/>
</dbReference>
<dbReference type="InterPro" id="IPR036388">
    <property type="entry name" value="WH-like_DNA-bd_sf"/>
</dbReference>
<dbReference type="EMBL" id="KU597418">
    <property type="protein sequence ID" value="AOP12493.1"/>
    <property type="molecule type" value="mRNA"/>
</dbReference>
<dbReference type="CDD" id="cd00059">
    <property type="entry name" value="FH_FOX"/>
    <property type="match status" value="1"/>
</dbReference>
<dbReference type="SMART" id="SM00339">
    <property type="entry name" value="FH"/>
    <property type="match status" value="1"/>
</dbReference>
<keyword evidence="3 4" id="KW-0539">Nucleus</keyword>
<feature type="compositionally biased region" description="Polar residues" evidence="5">
    <location>
        <begin position="608"/>
        <end position="621"/>
    </location>
</feature>
<evidence type="ECO:0000256" key="5">
    <source>
        <dbReference type="SAM" id="MobiDB-lite"/>
    </source>
</evidence>
<feature type="compositionally biased region" description="Polar residues" evidence="5">
    <location>
        <begin position="628"/>
        <end position="640"/>
    </location>
</feature>
<evidence type="ECO:0000256" key="1">
    <source>
        <dbReference type="ARBA" id="ARBA00004123"/>
    </source>
</evidence>
<evidence type="ECO:0000313" key="7">
    <source>
        <dbReference type="EMBL" id="AOP12493.1"/>
    </source>
</evidence>
<dbReference type="FunFam" id="1.10.10.10:FF:000260">
    <property type="entry name" value="Forkhead transcription factor (Sep1)"/>
    <property type="match status" value="1"/>
</dbReference>
<organism evidence="7">
    <name type="scientific">Penicillium oxalicum</name>
    <dbReference type="NCBI Taxonomy" id="69781"/>
    <lineage>
        <taxon>Eukaryota</taxon>
        <taxon>Fungi</taxon>
        <taxon>Dikarya</taxon>
        <taxon>Ascomycota</taxon>
        <taxon>Pezizomycotina</taxon>
        <taxon>Eurotiomycetes</taxon>
        <taxon>Eurotiomycetidae</taxon>
        <taxon>Eurotiales</taxon>
        <taxon>Aspergillaceae</taxon>
        <taxon>Penicillium</taxon>
    </lineage>
</organism>
<dbReference type="GO" id="GO:0001228">
    <property type="term" value="F:DNA-binding transcription activator activity, RNA polymerase II-specific"/>
    <property type="evidence" value="ECO:0007669"/>
    <property type="project" value="UniProtKB-ARBA"/>
</dbReference>
<feature type="region of interest" description="Disordered" evidence="5">
    <location>
        <begin position="293"/>
        <end position="423"/>
    </location>
</feature>
<feature type="compositionally biased region" description="Polar residues" evidence="5">
    <location>
        <begin position="466"/>
        <end position="476"/>
    </location>
</feature>
<dbReference type="AlphaFoldDB" id="A0A1C9J6P3"/>
<dbReference type="PRINTS" id="PR00053">
    <property type="entry name" value="FORKHEAD"/>
</dbReference>
<dbReference type="InterPro" id="IPR050211">
    <property type="entry name" value="FOX_domain-containing"/>
</dbReference>
<dbReference type="InterPro" id="IPR030456">
    <property type="entry name" value="TF_fork_head_CS_2"/>
</dbReference>
<dbReference type="Pfam" id="PF00250">
    <property type="entry name" value="Forkhead"/>
    <property type="match status" value="1"/>
</dbReference>
<name>A0A1C9J6P3_PENOX</name>
<evidence type="ECO:0000259" key="6">
    <source>
        <dbReference type="PROSITE" id="PS50039"/>
    </source>
</evidence>
<dbReference type="Gene3D" id="1.10.10.10">
    <property type="entry name" value="Winged helix-like DNA-binding domain superfamily/Winged helix DNA-binding domain"/>
    <property type="match status" value="1"/>
</dbReference>
<feature type="region of interest" description="Disordered" evidence="5">
    <location>
        <begin position="595"/>
        <end position="650"/>
    </location>
</feature>
<protein>
    <submittedName>
        <fullName evidence="7">Transcription factor ClrB-I1-E</fullName>
    </submittedName>
</protein>
<dbReference type="InterPro" id="IPR001766">
    <property type="entry name" value="Fork_head_dom"/>
</dbReference>